<comment type="subcellular location">
    <subcellularLocation>
        <location evidence="2">Membrane</location>
        <topology evidence="2">Single-pass membrane protein</topology>
    </subcellularLocation>
</comment>
<dbReference type="InterPro" id="IPR052788">
    <property type="entry name" value="RING-type_E3_ligase_ATL"/>
</dbReference>
<dbReference type="Pfam" id="PF13639">
    <property type="entry name" value="zf-RING_2"/>
    <property type="match status" value="1"/>
</dbReference>
<evidence type="ECO:0000256" key="16">
    <source>
        <dbReference type="SAM" id="Phobius"/>
    </source>
</evidence>
<evidence type="ECO:0000256" key="11">
    <source>
        <dbReference type="ARBA" id="ARBA00022989"/>
    </source>
</evidence>
<dbReference type="PROSITE" id="PS50089">
    <property type="entry name" value="ZF_RING_2"/>
    <property type="match status" value="1"/>
</dbReference>
<evidence type="ECO:0000256" key="14">
    <source>
        <dbReference type="PROSITE-ProRule" id="PRU00175"/>
    </source>
</evidence>
<evidence type="ECO:0000256" key="15">
    <source>
        <dbReference type="SAM" id="MobiDB-lite"/>
    </source>
</evidence>
<keyword evidence="9" id="KW-0833">Ubl conjugation pathway</keyword>
<evidence type="ECO:0000256" key="7">
    <source>
        <dbReference type="ARBA" id="ARBA00022723"/>
    </source>
</evidence>
<protein>
    <recommendedName>
        <fullName evidence="4">RING-type E3 ubiquitin transferase</fullName>
        <ecNumber evidence="4">2.3.2.27</ecNumber>
    </recommendedName>
</protein>
<dbReference type="EMBL" id="JACGWN010000001">
    <property type="protein sequence ID" value="KAL0462770.1"/>
    <property type="molecule type" value="Genomic_DNA"/>
</dbReference>
<keyword evidence="8 14" id="KW-0863">Zinc-finger</keyword>
<evidence type="ECO:0000256" key="8">
    <source>
        <dbReference type="ARBA" id="ARBA00022771"/>
    </source>
</evidence>
<keyword evidence="11 16" id="KW-1133">Transmembrane helix</keyword>
<dbReference type="SMART" id="SM00184">
    <property type="entry name" value="RING"/>
    <property type="match status" value="1"/>
</dbReference>
<comment type="catalytic activity">
    <reaction evidence="1">
        <text>S-ubiquitinyl-[E2 ubiquitin-conjugating enzyme]-L-cysteine + [acceptor protein]-L-lysine = [E2 ubiquitin-conjugating enzyme]-L-cysteine + N(6)-ubiquitinyl-[acceptor protein]-L-lysine.</text>
        <dbReference type="EC" id="2.3.2.27"/>
    </reaction>
</comment>
<dbReference type="GO" id="GO:0016020">
    <property type="term" value="C:membrane"/>
    <property type="evidence" value="ECO:0007669"/>
    <property type="project" value="UniProtKB-SubCell"/>
</dbReference>
<keyword evidence="10" id="KW-0862">Zinc</keyword>
<keyword evidence="7" id="KW-0479">Metal-binding</keyword>
<feature type="region of interest" description="Disordered" evidence="15">
    <location>
        <begin position="1"/>
        <end position="25"/>
    </location>
</feature>
<evidence type="ECO:0000256" key="9">
    <source>
        <dbReference type="ARBA" id="ARBA00022786"/>
    </source>
</evidence>
<evidence type="ECO:0000256" key="6">
    <source>
        <dbReference type="ARBA" id="ARBA00022692"/>
    </source>
</evidence>
<organism evidence="18">
    <name type="scientific">Sesamum latifolium</name>
    <dbReference type="NCBI Taxonomy" id="2727402"/>
    <lineage>
        <taxon>Eukaryota</taxon>
        <taxon>Viridiplantae</taxon>
        <taxon>Streptophyta</taxon>
        <taxon>Embryophyta</taxon>
        <taxon>Tracheophyta</taxon>
        <taxon>Spermatophyta</taxon>
        <taxon>Magnoliopsida</taxon>
        <taxon>eudicotyledons</taxon>
        <taxon>Gunneridae</taxon>
        <taxon>Pentapetalae</taxon>
        <taxon>asterids</taxon>
        <taxon>lamiids</taxon>
        <taxon>Lamiales</taxon>
        <taxon>Pedaliaceae</taxon>
        <taxon>Sesamum</taxon>
    </lineage>
</organism>
<evidence type="ECO:0000256" key="4">
    <source>
        <dbReference type="ARBA" id="ARBA00012483"/>
    </source>
</evidence>
<comment type="caution">
    <text evidence="18">The sequence shown here is derived from an EMBL/GenBank/DDBJ whole genome shotgun (WGS) entry which is preliminary data.</text>
</comment>
<reference evidence="18" key="1">
    <citation type="submission" date="2020-06" db="EMBL/GenBank/DDBJ databases">
        <authorList>
            <person name="Li T."/>
            <person name="Hu X."/>
            <person name="Zhang T."/>
            <person name="Song X."/>
            <person name="Zhang H."/>
            <person name="Dai N."/>
            <person name="Sheng W."/>
            <person name="Hou X."/>
            <person name="Wei L."/>
        </authorList>
    </citation>
    <scope>NUCLEOTIDE SEQUENCE</scope>
    <source>
        <strain evidence="18">KEN1</strain>
        <tissue evidence="18">Leaf</tissue>
    </source>
</reference>
<feature type="domain" description="RING-type" evidence="17">
    <location>
        <begin position="151"/>
        <end position="193"/>
    </location>
</feature>
<dbReference type="EC" id="2.3.2.27" evidence="4"/>
<feature type="transmembrane region" description="Helical" evidence="16">
    <location>
        <begin position="82"/>
        <end position="103"/>
    </location>
</feature>
<comment type="pathway">
    <text evidence="3">Protein modification; protein ubiquitination.</text>
</comment>
<name>A0AAW2YAR7_9LAMI</name>
<dbReference type="SUPFAM" id="SSF57850">
    <property type="entry name" value="RING/U-box"/>
    <property type="match status" value="1"/>
</dbReference>
<keyword evidence="5" id="KW-0808">Transferase</keyword>
<comment type="similarity">
    <text evidence="13">Belongs to the RING-type zinc finger family. ATL subfamily.</text>
</comment>
<dbReference type="InterPro" id="IPR001841">
    <property type="entry name" value="Znf_RING"/>
</dbReference>
<evidence type="ECO:0000256" key="2">
    <source>
        <dbReference type="ARBA" id="ARBA00004167"/>
    </source>
</evidence>
<dbReference type="AlphaFoldDB" id="A0AAW2YAR7"/>
<keyword evidence="6 16" id="KW-0812">Transmembrane</keyword>
<evidence type="ECO:0000256" key="12">
    <source>
        <dbReference type="ARBA" id="ARBA00023136"/>
    </source>
</evidence>
<evidence type="ECO:0000256" key="13">
    <source>
        <dbReference type="ARBA" id="ARBA00024209"/>
    </source>
</evidence>
<accession>A0AAW2YAR7</accession>
<evidence type="ECO:0000256" key="3">
    <source>
        <dbReference type="ARBA" id="ARBA00004906"/>
    </source>
</evidence>
<dbReference type="InterPro" id="IPR013083">
    <property type="entry name" value="Znf_RING/FYVE/PHD"/>
</dbReference>
<feature type="compositionally biased region" description="Basic and acidic residues" evidence="15">
    <location>
        <begin position="16"/>
        <end position="25"/>
    </location>
</feature>
<reference evidence="18" key="2">
    <citation type="journal article" date="2024" name="Plant">
        <title>Genomic evolution and insights into agronomic trait innovations of Sesamum species.</title>
        <authorList>
            <person name="Miao H."/>
            <person name="Wang L."/>
            <person name="Qu L."/>
            <person name="Liu H."/>
            <person name="Sun Y."/>
            <person name="Le M."/>
            <person name="Wang Q."/>
            <person name="Wei S."/>
            <person name="Zheng Y."/>
            <person name="Lin W."/>
            <person name="Duan Y."/>
            <person name="Cao H."/>
            <person name="Xiong S."/>
            <person name="Wang X."/>
            <person name="Wei L."/>
            <person name="Li C."/>
            <person name="Ma Q."/>
            <person name="Ju M."/>
            <person name="Zhao R."/>
            <person name="Li G."/>
            <person name="Mu C."/>
            <person name="Tian Q."/>
            <person name="Mei H."/>
            <person name="Zhang T."/>
            <person name="Gao T."/>
            <person name="Zhang H."/>
        </authorList>
    </citation>
    <scope>NUCLEOTIDE SEQUENCE</scope>
    <source>
        <strain evidence="18">KEN1</strain>
    </source>
</reference>
<evidence type="ECO:0000259" key="17">
    <source>
        <dbReference type="PROSITE" id="PS50089"/>
    </source>
</evidence>
<dbReference type="FunFam" id="3.30.40.10:FF:000187">
    <property type="entry name" value="E3 ubiquitin-protein ligase ATL6"/>
    <property type="match status" value="1"/>
</dbReference>
<keyword evidence="12 16" id="KW-0472">Membrane</keyword>
<dbReference type="CDD" id="cd16461">
    <property type="entry name" value="RING-H2_EL5-like"/>
    <property type="match status" value="1"/>
</dbReference>
<evidence type="ECO:0000256" key="5">
    <source>
        <dbReference type="ARBA" id="ARBA00022679"/>
    </source>
</evidence>
<sequence>MNGPVPLPELSSLNNSRKEEKKTELGENTPLSLSLSLSLYSKGYRLLLVMVRSVSFLSAKNMSTPLQKAAEPPVAAAMESDFVLILAVMLCTLITAVGLVSMVRCAWLCRRGGAHGFGDQTSANRGLNNEAVRSLPKFTYDSSSGGGSADCAICLAEYADGDEVRVLPQCGHGFHRQCVDTWLESHSSCPSCRQILVASRCQKCAAESERKARQDSAIANTSL</sequence>
<evidence type="ECO:0000256" key="1">
    <source>
        <dbReference type="ARBA" id="ARBA00000900"/>
    </source>
</evidence>
<proteinExistence type="inferred from homology"/>
<dbReference type="PANTHER" id="PTHR45798:SF94">
    <property type="entry name" value="E3 UBIQUITIN-PROTEIN LIGASE ATL44-RELATED"/>
    <property type="match status" value="1"/>
</dbReference>
<gene>
    <name evidence="18" type="ORF">Slati_0164600</name>
</gene>
<dbReference type="GO" id="GO:0061630">
    <property type="term" value="F:ubiquitin protein ligase activity"/>
    <property type="evidence" value="ECO:0007669"/>
    <property type="project" value="UniProtKB-EC"/>
</dbReference>
<dbReference type="GO" id="GO:0008270">
    <property type="term" value="F:zinc ion binding"/>
    <property type="evidence" value="ECO:0007669"/>
    <property type="project" value="UniProtKB-KW"/>
</dbReference>
<evidence type="ECO:0000256" key="10">
    <source>
        <dbReference type="ARBA" id="ARBA00022833"/>
    </source>
</evidence>
<evidence type="ECO:0000313" key="18">
    <source>
        <dbReference type="EMBL" id="KAL0462770.1"/>
    </source>
</evidence>
<dbReference type="PANTHER" id="PTHR45798">
    <property type="entry name" value="RING-H2 FINGER PROTEIN ATL61-RELATED-RELATED"/>
    <property type="match status" value="1"/>
</dbReference>
<dbReference type="Gene3D" id="3.30.40.10">
    <property type="entry name" value="Zinc/RING finger domain, C3HC4 (zinc finger)"/>
    <property type="match status" value="1"/>
</dbReference>